<evidence type="ECO:0000313" key="3">
    <source>
        <dbReference type="Proteomes" id="UP001596524"/>
    </source>
</evidence>
<reference evidence="3" key="1">
    <citation type="journal article" date="2019" name="Int. J. Syst. Evol. Microbiol.">
        <title>The Global Catalogue of Microorganisms (GCM) 10K type strain sequencing project: providing services to taxonomists for standard genome sequencing and annotation.</title>
        <authorList>
            <consortium name="The Broad Institute Genomics Platform"/>
            <consortium name="The Broad Institute Genome Sequencing Center for Infectious Disease"/>
            <person name="Wu L."/>
            <person name="Ma J."/>
        </authorList>
    </citation>
    <scope>NUCLEOTIDE SEQUENCE [LARGE SCALE GENOMIC DNA]</scope>
    <source>
        <strain evidence="3">FCH27</strain>
    </source>
</reference>
<feature type="domain" description="DUF7674" evidence="1">
    <location>
        <begin position="35"/>
        <end position="132"/>
    </location>
</feature>
<name>A0ABW2N360_9ACTN</name>
<evidence type="ECO:0000313" key="2">
    <source>
        <dbReference type="EMBL" id="MFC7360924.1"/>
    </source>
</evidence>
<dbReference type="RefSeq" id="WP_255888555.1">
    <property type="nucleotide sequence ID" value="NZ_JAFMZM010000001.1"/>
</dbReference>
<evidence type="ECO:0000259" key="1">
    <source>
        <dbReference type="Pfam" id="PF24722"/>
    </source>
</evidence>
<gene>
    <name evidence="2" type="ORF">ACFQO6_11635</name>
</gene>
<comment type="caution">
    <text evidence="2">The sequence shown here is derived from an EMBL/GenBank/DDBJ whole genome shotgun (WGS) entry which is preliminary data.</text>
</comment>
<keyword evidence="3" id="KW-1185">Reference proteome</keyword>
<protein>
    <recommendedName>
        <fullName evidence="1">DUF7674 domain-containing protein</fullName>
    </recommendedName>
</protein>
<sequence>MLGLVAGVQLHHDWCEDKGAEGVELMTPSQDLAVRLVDRFPGLAPVMDEHLDDQEGELLPYLFMADVARWAQAAYASDPETVGRLLDWLEVEFEAAEPAERDLIGLGLVEVIPFPPEGAPLLVRLGPHLTQVADELGLLRPSG</sequence>
<accession>A0ABW2N360</accession>
<dbReference type="Proteomes" id="UP001596524">
    <property type="component" value="Unassembled WGS sequence"/>
</dbReference>
<dbReference type="InterPro" id="IPR056091">
    <property type="entry name" value="DUF7674"/>
</dbReference>
<dbReference type="EMBL" id="JBHTCH010000014">
    <property type="protein sequence ID" value="MFC7360924.1"/>
    <property type="molecule type" value="Genomic_DNA"/>
</dbReference>
<dbReference type="Pfam" id="PF24722">
    <property type="entry name" value="DUF7674"/>
    <property type="match status" value="1"/>
</dbReference>
<proteinExistence type="predicted"/>
<organism evidence="2 3">
    <name type="scientific">Nocardioides astragali</name>
    <dbReference type="NCBI Taxonomy" id="1776736"/>
    <lineage>
        <taxon>Bacteria</taxon>
        <taxon>Bacillati</taxon>
        <taxon>Actinomycetota</taxon>
        <taxon>Actinomycetes</taxon>
        <taxon>Propionibacteriales</taxon>
        <taxon>Nocardioidaceae</taxon>
        <taxon>Nocardioides</taxon>
    </lineage>
</organism>